<dbReference type="STRING" id="1798325.A2834_03510"/>
<name>A0A1F5VGD1_9BACT</name>
<comment type="caution">
    <text evidence="1">The sequence shown here is derived from an EMBL/GenBank/DDBJ whole genome shotgun (WGS) entry which is preliminary data.</text>
</comment>
<proteinExistence type="predicted"/>
<dbReference type="SUPFAM" id="SSF53335">
    <property type="entry name" value="S-adenosyl-L-methionine-dependent methyltransferases"/>
    <property type="match status" value="1"/>
</dbReference>
<organism evidence="1 2">
    <name type="scientific">Candidatus Giovannonibacteria bacterium RIFCSPHIGHO2_01_FULL_45_23</name>
    <dbReference type="NCBI Taxonomy" id="1798325"/>
    <lineage>
        <taxon>Bacteria</taxon>
        <taxon>Candidatus Giovannoniibacteriota</taxon>
    </lineage>
</organism>
<dbReference type="AlphaFoldDB" id="A0A1F5VGD1"/>
<dbReference type="CDD" id="cd02440">
    <property type="entry name" value="AdoMet_MTases"/>
    <property type="match status" value="1"/>
</dbReference>
<dbReference type="PANTHER" id="PTHR43861:SF6">
    <property type="entry name" value="METHYLTRANSFERASE TYPE 11"/>
    <property type="match status" value="1"/>
</dbReference>
<protein>
    <recommendedName>
        <fullName evidence="3">Methyltransferase type 11 domain-containing protein</fullName>
    </recommendedName>
</protein>
<evidence type="ECO:0000313" key="2">
    <source>
        <dbReference type="Proteomes" id="UP000179251"/>
    </source>
</evidence>
<evidence type="ECO:0008006" key="3">
    <source>
        <dbReference type="Google" id="ProtNLM"/>
    </source>
</evidence>
<gene>
    <name evidence="1" type="ORF">A2834_03510</name>
</gene>
<evidence type="ECO:0000313" key="1">
    <source>
        <dbReference type="EMBL" id="OGF62507.1"/>
    </source>
</evidence>
<accession>A0A1F5VGD1</accession>
<dbReference type="Proteomes" id="UP000179251">
    <property type="component" value="Unassembled WGS sequence"/>
</dbReference>
<dbReference type="Gene3D" id="3.40.50.150">
    <property type="entry name" value="Vaccinia Virus protein VP39"/>
    <property type="match status" value="1"/>
</dbReference>
<reference evidence="1 2" key="1">
    <citation type="journal article" date="2016" name="Nat. Commun.">
        <title>Thousands of microbial genomes shed light on interconnected biogeochemical processes in an aquifer system.</title>
        <authorList>
            <person name="Anantharaman K."/>
            <person name="Brown C.T."/>
            <person name="Hug L.A."/>
            <person name="Sharon I."/>
            <person name="Castelle C.J."/>
            <person name="Probst A.J."/>
            <person name="Thomas B.C."/>
            <person name="Singh A."/>
            <person name="Wilkins M.J."/>
            <person name="Karaoz U."/>
            <person name="Brodie E.L."/>
            <person name="Williams K.H."/>
            <person name="Hubbard S.S."/>
            <person name="Banfield J.F."/>
        </authorList>
    </citation>
    <scope>NUCLEOTIDE SEQUENCE [LARGE SCALE GENOMIC DNA]</scope>
</reference>
<dbReference type="PANTHER" id="PTHR43861">
    <property type="entry name" value="TRANS-ACONITATE 2-METHYLTRANSFERASE-RELATED"/>
    <property type="match status" value="1"/>
</dbReference>
<dbReference type="Pfam" id="PF13489">
    <property type="entry name" value="Methyltransf_23"/>
    <property type="match status" value="1"/>
</dbReference>
<sequence>MSQKADLQIQNRFANVLKSQTFKNIVKLFDLDKKSVLDMGCAYGEFLINFGSGSVGITISETEMEYGKSKGLDIRYGNVETDGLPLQKQFDVIFANNLLEHLYSPHNFLCQIKKYLKPNGILILGVPCIPKITSLLRLGKFRGSLAVEHINFFTRDTLIKTVESGGWKIVAVRGFHFINKVFDRLLDPICPHFYVIATIDHNFKYHQRRMKELVGYSELLKTEL</sequence>
<dbReference type="EMBL" id="MFHD01000017">
    <property type="protein sequence ID" value="OGF62507.1"/>
    <property type="molecule type" value="Genomic_DNA"/>
</dbReference>
<dbReference type="InterPro" id="IPR029063">
    <property type="entry name" value="SAM-dependent_MTases_sf"/>
</dbReference>